<name>A0ACA9QKI9_9GLOM</name>
<organism evidence="1 2">
    <name type="scientific">Cetraspora pellucida</name>
    <dbReference type="NCBI Taxonomy" id="1433469"/>
    <lineage>
        <taxon>Eukaryota</taxon>
        <taxon>Fungi</taxon>
        <taxon>Fungi incertae sedis</taxon>
        <taxon>Mucoromycota</taxon>
        <taxon>Glomeromycotina</taxon>
        <taxon>Glomeromycetes</taxon>
        <taxon>Diversisporales</taxon>
        <taxon>Gigasporaceae</taxon>
        <taxon>Cetraspora</taxon>
    </lineage>
</organism>
<sequence>VKEINREIKLGIKGANFSQPKIIACQTNKEKLTAELDDGRKNYEIWNEGSNIYFPDIDEILPARVLSKGLFSSCDEDMDTNVDEEKKEAANDTNFVRMFVEIRAEKWSSFIDRVFPKAFCQEKKYEQQKILYVKDFKKDKAKIIK</sequence>
<evidence type="ECO:0000313" key="1">
    <source>
        <dbReference type="EMBL" id="CAG8756779.1"/>
    </source>
</evidence>
<dbReference type="Proteomes" id="UP000789366">
    <property type="component" value="Unassembled WGS sequence"/>
</dbReference>
<keyword evidence="2" id="KW-1185">Reference proteome</keyword>
<protein>
    <submittedName>
        <fullName evidence="1">16455_t:CDS:1</fullName>
    </submittedName>
</protein>
<reference evidence="1" key="1">
    <citation type="submission" date="2021-06" db="EMBL/GenBank/DDBJ databases">
        <authorList>
            <person name="Kallberg Y."/>
            <person name="Tangrot J."/>
            <person name="Rosling A."/>
        </authorList>
    </citation>
    <scope>NUCLEOTIDE SEQUENCE</scope>
    <source>
        <strain evidence="1">28 12/20/2015</strain>
    </source>
</reference>
<accession>A0ACA9QKI9</accession>
<gene>
    <name evidence="1" type="ORF">SPELUC_LOCUS14854</name>
</gene>
<evidence type="ECO:0000313" key="2">
    <source>
        <dbReference type="Proteomes" id="UP000789366"/>
    </source>
</evidence>
<proteinExistence type="predicted"/>
<dbReference type="EMBL" id="CAJVPW010045970">
    <property type="protein sequence ID" value="CAG8756779.1"/>
    <property type="molecule type" value="Genomic_DNA"/>
</dbReference>
<feature type="non-terminal residue" evidence="1">
    <location>
        <position position="1"/>
    </location>
</feature>
<comment type="caution">
    <text evidence="1">The sequence shown here is derived from an EMBL/GenBank/DDBJ whole genome shotgun (WGS) entry which is preliminary data.</text>
</comment>